<reference evidence="3" key="1">
    <citation type="submission" date="2023-07" db="EMBL/GenBank/DDBJ databases">
        <authorList>
            <consortium name="AG Swart"/>
            <person name="Singh M."/>
            <person name="Singh A."/>
            <person name="Seah K."/>
            <person name="Emmerich C."/>
        </authorList>
    </citation>
    <scope>NUCLEOTIDE SEQUENCE</scope>
    <source>
        <strain evidence="3">DP1</strain>
    </source>
</reference>
<gene>
    <name evidence="3" type="ORF">ECRASSUSDP1_LOCUS20190</name>
</gene>
<dbReference type="CDD" id="cd02947">
    <property type="entry name" value="TRX_family"/>
    <property type="match status" value="1"/>
</dbReference>
<evidence type="ECO:0000313" key="3">
    <source>
        <dbReference type="EMBL" id="CAI2378790.1"/>
    </source>
</evidence>
<evidence type="ECO:0000259" key="2">
    <source>
        <dbReference type="PROSITE" id="PS51352"/>
    </source>
</evidence>
<organism evidence="3 4">
    <name type="scientific">Euplotes crassus</name>
    <dbReference type="NCBI Taxonomy" id="5936"/>
    <lineage>
        <taxon>Eukaryota</taxon>
        <taxon>Sar</taxon>
        <taxon>Alveolata</taxon>
        <taxon>Ciliophora</taxon>
        <taxon>Intramacronucleata</taxon>
        <taxon>Spirotrichea</taxon>
        <taxon>Hypotrichia</taxon>
        <taxon>Euplotida</taxon>
        <taxon>Euplotidae</taxon>
        <taxon>Moneuplotes</taxon>
    </lineage>
</organism>
<dbReference type="SUPFAM" id="SSF52833">
    <property type="entry name" value="Thioredoxin-like"/>
    <property type="match status" value="1"/>
</dbReference>
<dbReference type="AlphaFoldDB" id="A0AAD1XV46"/>
<dbReference type="PROSITE" id="PS51352">
    <property type="entry name" value="THIOREDOXIN_2"/>
    <property type="match status" value="1"/>
</dbReference>
<dbReference type="InterPro" id="IPR017937">
    <property type="entry name" value="Thioredoxin_CS"/>
</dbReference>
<dbReference type="InterPro" id="IPR013766">
    <property type="entry name" value="Thioredoxin_domain"/>
</dbReference>
<name>A0AAD1XV46_EUPCR</name>
<evidence type="ECO:0000256" key="1">
    <source>
        <dbReference type="ARBA" id="ARBA00023157"/>
    </source>
</evidence>
<dbReference type="Pfam" id="PF00085">
    <property type="entry name" value="Thioredoxin"/>
    <property type="match status" value="1"/>
</dbReference>
<protein>
    <recommendedName>
        <fullName evidence="2">Thioredoxin domain-containing protein</fullName>
    </recommendedName>
</protein>
<dbReference type="PRINTS" id="PR00421">
    <property type="entry name" value="THIOREDOXIN"/>
</dbReference>
<keyword evidence="1" id="KW-1015">Disulfide bond</keyword>
<dbReference type="PANTHER" id="PTHR46115">
    <property type="entry name" value="THIOREDOXIN-LIKE PROTEIN 1"/>
    <property type="match status" value="1"/>
</dbReference>
<proteinExistence type="predicted"/>
<keyword evidence="4" id="KW-1185">Reference proteome</keyword>
<dbReference type="InterPro" id="IPR036249">
    <property type="entry name" value="Thioredoxin-like_sf"/>
</dbReference>
<feature type="domain" description="Thioredoxin" evidence="2">
    <location>
        <begin position="1"/>
        <end position="108"/>
    </location>
</feature>
<accession>A0AAD1XV46</accession>
<dbReference type="Gene3D" id="3.40.30.10">
    <property type="entry name" value="Glutaredoxin"/>
    <property type="match status" value="1"/>
</dbReference>
<dbReference type="PROSITE" id="PS00194">
    <property type="entry name" value="THIOREDOXIN_1"/>
    <property type="match status" value="1"/>
</dbReference>
<sequence length="110" mass="12268">MKELDTIEEFNDFLNDNPGKLVVIDFFATWCGPCQFIGPYVEQLAEADKLKGKAVFAKVDVDKNDDASAEYGVEAMPTFMLFLNGSKVDSVRGADIRKLITKIETQISKL</sequence>
<dbReference type="Proteomes" id="UP001295684">
    <property type="component" value="Unassembled WGS sequence"/>
</dbReference>
<evidence type="ECO:0000313" key="4">
    <source>
        <dbReference type="Proteomes" id="UP001295684"/>
    </source>
</evidence>
<dbReference type="EMBL" id="CAMPGE010020555">
    <property type="protein sequence ID" value="CAI2378790.1"/>
    <property type="molecule type" value="Genomic_DNA"/>
</dbReference>
<comment type="caution">
    <text evidence="3">The sequence shown here is derived from an EMBL/GenBank/DDBJ whole genome shotgun (WGS) entry which is preliminary data.</text>
</comment>